<keyword evidence="3" id="KW-1185">Reference proteome</keyword>
<dbReference type="OrthoDB" id="2437505at2759"/>
<dbReference type="AlphaFoldDB" id="A0A8H4ESS6"/>
<gene>
    <name evidence="2" type="ORF">F8M41_000152</name>
</gene>
<protein>
    <submittedName>
        <fullName evidence="2">Uncharacterized protein</fullName>
    </submittedName>
</protein>
<reference evidence="2 3" key="1">
    <citation type="journal article" date="2019" name="Environ. Microbiol.">
        <title>At the nexus of three kingdoms: the genome of the mycorrhizal fungus Gigaspora margarita provides insights into plant, endobacterial and fungal interactions.</title>
        <authorList>
            <person name="Venice F."/>
            <person name="Ghignone S."/>
            <person name="Salvioli di Fossalunga A."/>
            <person name="Amselem J."/>
            <person name="Novero M."/>
            <person name="Xianan X."/>
            <person name="Sedzielewska Toro K."/>
            <person name="Morin E."/>
            <person name="Lipzen A."/>
            <person name="Grigoriev I.V."/>
            <person name="Henrissat B."/>
            <person name="Martin F.M."/>
            <person name="Bonfante P."/>
        </authorList>
    </citation>
    <scope>NUCLEOTIDE SEQUENCE [LARGE SCALE GENOMIC DNA]</scope>
    <source>
        <strain evidence="2 3">BEG34</strain>
    </source>
</reference>
<sequence>MKNKKINSLVVWAFGTYPVEREDYDIEMSLFMPLNSDERDSETQAIFEKDNFFSVGGKIVPRFYNGNKRAKMIVSTSTHVTILNKVVESNKCPLKISLVEIPQELPNEIKDNTIIKMLVSDFSGQEYNFIMRVVFLCHNSWLMRLKDMIHPQESLIFIVGQLEIIENEFYIYAKDGNYVDTHFSNKKKFFDGNVSQGSSTLKNSIRSKLLNTHQNIIGDSEVKLPNTTLDDSKDFEDSSDLNFVGSHSVKRARVDASERSFDKSLSNIDHESYANTDDCSVEDDQEVVEGSVKNNKDKKNNLRSKGKEPVERSLHSNSGLYGST</sequence>
<evidence type="ECO:0000256" key="1">
    <source>
        <dbReference type="SAM" id="MobiDB-lite"/>
    </source>
</evidence>
<feature type="compositionally biased region" description="Basic and acidic residues" evidence="1">
    <location>
        <begin position="294"/>
        <end position="314"/>
    </location>
</feature>
<evidence type="ECO:0000313" key="2">
    <source>
        <dbReference type="EMBL" id="KAF0548095.1"/>
    </source>
</evidence>
<feature type="region of interest" description="Disordered" evidence="1">
    <location>
        <begin position="288"/>
        <end position="324"/>
    </location>
</feature>
<evidence type="ECO:0000313" key="3">
    <source>
        <dbReference type="Proteomes" id="UP000439903"/>
    </source>
</evidence>
<feature type="compositionally biased region" description="Polar residues" evidence="1">
    <location>
        <begin position="315"/>
        <end position="324"/>
    </location>
</feature>
<proteinExistence type="predicted"/>
<dbReference type="EMBL" id="WTPW01000101">
    <property type="protein sequence ID" value="KAF0548095.1"/>
    <property type="molecule type" value="Genomic_DNA"/>
</dbReference>
<name>A0A8H4ESS6_GIGMA</name>
<organism evidence="2 3">
    <name type="scientific">Gigaspora margarita</name>
    <dbReference type="NCBI Taxonomy" id="4874"/>
    <lineage>
        <taxon>Eukaryota</taxon>
        <taxon>Fungi</taxon>
        <taxon>Fungi incertae sedis</taxon>
        <taxon>Mucoromycota</taxon>
        <taxon>Glomeromycotina</taxon>
        <taxon>Glomeromycetes</taxon>
        <taxon>Diversisporales</taxon>
        <taxon>Gigasporaceae</taxon>
        <taxon>Gigaspora</taxon>
    </lineage>
</organism>
<dbReference type="Proteomes" id="UP000439903">
    <property type="component" value="Unassembled WGS sequence"/>
</dbReference>
<comment type="caution">
    <text evidence="2">The sequence shown here is derived from an EMBL/GenBank/DDBJ whole genome shotgun (WGS) entry which is preliminary data.</text>
</comment>
<accession>A0A8H4ESS6</accession>